<evidence type="ECO:0000313" key="3">
    <source>
        <dbReference type="Proteomes" id="UP001206312"/>
    </source>
</evidence>
<evidence type="ECO:0000256" key="1">
    <source>
        <dbReference type="SAM" id="Phobius"/>
    </source>
</evidence>
<organism evidence="2 3">
    <name type="scientific">Robiginitalea marina</name>
    <dbReference type="NCBI Taxonomy" id="2954105"/>
    <lineage>
        <taxon>Bacteria</taxon>
        <taxon>Pseudomonadati</taxon>
        <taxon>Bacteroidota</taxon>
        <taxon>Flavobacteriia</taxon>
        <taxon>Flavobacteriales</taxon>
        <taxon>Flavobacteriaceae</taxon>
        <taxon>Robiginitalea</taxon>
    </lineage>
</organism>
<dbReference type="Pfam" id="PF12725">
    <property type="entry name" value="DUF3810"/>
    <property type="match status" value="1"/>
</dbReference>
<feature type="transmembrane region" description="Helical" evidence="1">
    <location>
        <begin position="49"/>
        <end position="74"/>
    </location>
</feature>
<protein>
    <submittedName>
        <fullName evidence="2">DUF3810 domain-containing protein</fullName>
    </submittedName>
</protein>
<proteinExistence type="predicted"/>
<keyword evidence="1" id="KW-0812">Transmembrane</keyword>
<evidence type="ECO:0000313" key="2">
    <source>
        <dbReference type="EMBL" id="MCO5725462.1"/>
    </source>
</evidence>
<keyword evidence="1" id="KW-1133">Transmembrane helix</keyword>
<dbReference type="RefSeq" id="WP_252741835.1">
    <property type="nucleotide sequence ID" value="NZ_JAMXIB010000009.1"/>
</dbReference>
<feature type="transmembrane region" description="Helical" evidence="1">
    <location>
        <begin position="86"/>
        <end position="106"/>
    </location>
</feature>
<dbReference type="EMBL" id="JAMXIB010000009">
    <property type="protein sequence ID" value="MCO5725462.1"/>
    <property type="molecule type" value="Genomic_DNA"/>
</dbReference>
<reference evidence="2 3" key="1">
    <citation type="submission" date="2022-06" db="EMBL/GenBank/DDBJ databases">
        <authorList>
            <person name="Xuan X."/>
        </authorList>
    </citation>
    <scope>NUCLEOTIDE SEQUENCE [LARGE SCALE GENOMIC DNA]</scope>
    <source>
        <strain evidence="2 3">2V75</strain>
    </source>
</reference>
<dbReference type="InterPro" id="IPR024294">
    <property type="entry name" value="DUF3810"/>
</dbReference>
<dbReference type="Proteomes" id="UP001206312">
    <property type="component" value="Unassembled WGS sequence"/>
</dbReference>
<comment type="caution">
    <text evidence="2">The sequence shown here is derived from an EMBL/GenBank/DDBJ whole genome shotgun (WGS) entry which is preliminary data.</text>
</comment>
<accession>A0ABT1AZQ6</accession>
<sequence length="356" mass="40989">MAHPLKNGLALSLPLQVVLIAWVSGHPQWVESAYSQGLYPHISTFFRYLYGWVPFSVGDLCYFLLGIAGLAWVIRKWHWIRNHPWSFFRDVAAGVAVLYFSFYLLWGLNYFRMPLSHVLGLRESYTTSELVSLTARLGRETNLLQSRLCGDTLQPVRLPYSKREILEKTLEAYGGLAEAYPPFRYTPPSLKPSLFSTLLSYMGYGGYLNPFTGEAQVNRRLPLFRYPVVCGHEVGHQLGYSAENETNFIGYLVTLHSPDPYFRYSALTFGLSHCLSEVNRRDPEAYKKLLGEIHPGVRGNFRELQEFWKAFENPMEPVFKAIFNQYLEANRQKDGIRSYNRVVSLMVAYHRENPGM</sequence>
<keyword evidence="3" id="KW-1185">Reference proteome</keyword>
<keyword evidence="1" id="KW-0472">Membrane</keyword>
<gene>
    <name evidence="2" type="ORF">NG653_11385</name>
</gene>
<name>A0ABT1AZQ6_9FLAO</name>